<evidence type="ECO:0000256" key="6">
    <source>
        <dbReference type="ARBA" id="ARBA00022723"/>
    </source>
</evidence>
<accession>A0A2X1CVF3</accession>
<keyword evidence="9 15" id="KW-0460">Magnesium</keyword>
<keyword evidence="12 15" id="KW-0464">Manganese</keyword>
<comment type="cofactor">
    <cofactor evidence="15">
        <name>Mg(2+)</name>
        <dbReference type="ChEBI" id="CHEBI:18420"/>
    </cofactor>
    <cofactor evidence="15">
        <name>Mn(2+)</name>
        <dbReference type="ChEBI" id="CHEBI:29035"/>
    </cofactor>
</comment>
<comment type="catalytic activity">
    <reaction evidence="13 15 16">
        <text>NAD(+) + (deoxyribonucleotide)n-3'-hydroxyl + 5'-phospho-(deoxyribonucleotide)m = (deoxyribonucleotide)n+m + AMP + beta-nicotinamide D-nucleotide.</text>
        <dbReference type="EC" id="6.5.1.2"/>
    </reaction>
</comment>
<evidence type="ECO:0000256" key="4">
    <source>
        <dbReference type="ARBA" id="ARBA00022598"/>
    </source>
</evidence>
<evidence type="ECO:0000256" key="15">
    <source>
        <dbReference type="HAMAP-Rule" id="MF_01588"/>
    </source>
</evidence>
<dbReference type="PROSITE" id="PS01056">
    <property type="entry name" value="DNA_LIGASE_N2"/>
    <property type="match status" value="1"/>
</dbReference>
<dbReference type="Gene3D" id="1.10.287.610">
    <property type="entry name" value="Helix hairpin bin"/>
    <property type="match status" value="1"/>
</dbReference>
<dbReference type="CDD" id="cd00114">
    <property type="entry name" value="LIGANc"/>
    <property type="match status" value="1"/>
</dbReference>
<feature type="binding site" evidence="15">
    <location>
        <position position="333"/>
    </location>
    <ligand>
        <name>NAD(+)</name>
        <dbReference type="ChEBI" id="CHEBI:57540"/>
    </ligand>
</feature>
<keyword evidence="8 15" id="KW-0862">Zinc</keyword>
<dbReference type="SMART" id="SM00292">
    <property type="entry name" value="BRCT"/>
    <property type="match status" value="1"/>
</dbReference>
<dbReference type="Gene3D" id="6.20.10.30">
    <property type="match status" value="1"/>
</dbReference>
<keyword evidence="11 15" id="KW-0234">DNA repair</keyword>
<reference evidence="18 19" key="1">
    <citation type="submission" date="2018-06" db="EMBL/GenBank/DDBJ databases">
        <authorList>
            <consortium name="Pathogen Informatics"/>
            <person name="Doyle S."/>
        </authorList>
    </citation>
    <scope>NUCLEOTIDE SEQUENCE [LARGE SCALE GENOMIC DNA]</scope>
    <source>
        <strain evidence="18 19">NCTC11166</strain>
    </source>
</reference>
<feature type="domain" description="BRCT" evidence="17">
    <location>
        <begin position="720"/>
        <end position="792"/>
    </location>
</feature>
<dbReference type="GO" id="GO:0005829">
    <property type="term" value="C:cytosol"/>
    <property type="evidence" value="ECO:0007669"/>
    <property type="project" value="TreeGrafter"/>
</dbReference>
<feature type="binding site" evidence="15">
    <location>
        <position position="156"/>
    </location>
    <ligand>
        <name>NAD(+)</name>
        <dbReference type="ChEBI" id="CHEBI:57540"/>
    </ligand>
</feature>
<comment type="function">
    <text evidence="1 15">DNA ligase that catalyzes the formation of phosphodiester linkages between 5'-phosphoryl and 3'-hydroxyl groups in double-stranded DNA using NAD as a coenzyme and as the energy source for the reaction. It is essential for DNA replication and repair of damaged DNA.</text>
</comment>
<dbReference type="InterPro" id="IPR012340">
    <property type="entry name" value="NA-bd_OB-fold"/>
</dbReference>
<dbReference type="InterPro" id="IPR004149">
    <property type="entry name" value="Znf_DNAligase_C4"/>
</dbReference>
<dbReference type="HAMAP" id="MF_01588">
    <property type="entry name" value="DNA_ligase_A"/>
    <property type="match status" value="1"/>
</dbReference>
<dbReference type="Gene3D" id="2.40.50.140">
    <property type="entry name" value="Nucleic acid-binding proteins"/>
    <property type="match status" value="1"/>
</dbReference>
<dbReference type="PIRSF" id="PIRSF001604">
    <property type="entry name" value="LigA"/>
    <property type="match status" value="1"/>
</dbReference>
<evidence type="ECO:0000256" key="10">
    <source>
        <dbReference type="ARBA" id="ARBA00023027"/>
    </source>
</evidence>
<evidence type="ECO:0000256" key="16">
    <source>
        <dbReference type="RuleBase" id="RU000618"/>
    </source>
</evidence>
<name>A0A2X1CVF3_BREVE</name>
<dbReference type="InterPro" id="IPR013839">
    <property type="entry name" value="DNAligase_adenylation"/>
</dbReference>
<keyword evidence="5 15" id="KW-0235">DNA replication</keyword>
<dbReference type="NCBIfam" id="TIGR00575">
    <property type="entry name" value="dnlj"/>
    <property type="match status" value="1"/>
</dbReference>
<dbReference type="InterPro" id="IPR001679">
    <property type="entry name" value="DNA_ligase"/>
</dbReference>
<dbReference type="GO" id="GO:0006281">
    <property type="term" value="P:DNA repair"/>
    <property type="evidence" value="ECO:0007669"/>
    <property type="project" value="UniProtKB-KW"/>
</dbReference>
<dbReference type="Pfam" id="PF00533">
    <property type="entry name" value="BRCT"/>
    <property type="match status" value="1"/>
</dbReference>
<proteinExistence type="inferred from homology"/>
<dbReference type="SUPFAM" id="SSF50249">
    <property type="entry name" value="Nucleic acid-binding proteins"/>
    <property type="match status" value="1"/>
</dbReference>
<dbReference type="PROSITE" id="PS50172">
    <property type="entry name" value="BRCT"/>
    <property type="match status" value="1"/>
</dbReference>
<dbReference type="SUPFAM" id="SSF56091">
    <property type="entry name" value="DNA ligase/mRNA capping enzyme, catalytic domain"/>
    <property type="match status" value="1"/>
</dbReference>
<dbReference type="InterPro" id="IPR033136">
    <property type="entry name" value="DNA_ligase_CS"/>
</dbReference>
<keyword evidence="4 15" id="KW-0436">Ligase</keyword>
<evidence type="ECO:0000256" key="5">
    <source>
        <dbReference type="ARBA" id="ARBA00022705"/>
    </source>
</evidence>
<evidence type="ECO:0000256" key="9">
    <source>
        <dbReference type="ARBA" id="ARBA00022842"/>
    </source>
</evidence>
<feature type="active site" description="N6-AMP-lysine intermediate" evidence="15">
    <location>
        <position position="135"/>
    </location>
</feature>
<dbReference type="InterPro" id="IPR018239">
    <property type="entry name" value="DNA_ligase_AS"/>
</dbReference>
<evidence type="ECO:0000256" key="2">
    <source>
        <dbReference type="ARBA" id="ARBA00012722"/>
    </source>
</evidence>
<dbReference type="PANTHER" id="PTHR23389:SF9">
    <property type="entry name" value="DNA LIGASE"/>
    <property type="match status" value="1"/>
</dbReference>
<feature type="binding site" evidence="15">
    <location>
        <begin position="50"/>
        <end position="54"/>
    </location>
    <ligand>
        <name>NAD(+)</name>
        <dbReference type="ChEBI" id="CHEBI:57540"/>
    </ligand>
</feature>
<dbReference type="PROSITE" id="PS01055">
    <property type="entry name" value="DNA_LIGASE_N1"/>
    <property type="match status" value="1"/>
</dbReference>
<dbReference type="EMBL" id="UAQP01000005">
    <property type="protein sequence ID" value="SPU52405.1"/>
    <property type="molecule type" value="Genomic_DNA"/>
</dbReference>
<feature type="binding site" evidence="15">
    <location>
        <position position="193"/>
    </location>
    <ligand>
        <name>NAD(+)</name>
        <dbReference type="ChEBI" id="CHEBI:57540"/>
    </ligand>
</feature>
<dbReference type="GO" id="GO:0046872">
    <property type="term" value="F:metal ion binding"/>
    <property type="evidence" value="ECO:0007669"/>
    <property type="project" value="UniProtKB-KW"/>
</dbReference>
<keyword evidence="7 15" id="KW-0227">DNA damage</keyword>
<dbReference type="EC" id="6.5.1.2" evidence="2 15"/>
<evidence type="ECO:0000256" key="1">
    <source>
        <dbReference type="ARBA" id="ARBA00004067"/>
    </source>
</evidence>
<dbReference type="CDD" id="cd17748">
    <property type="entry name" value="BRCT_DNA_ligase_like"/>
    <property type="match status" value="1"/>
</dbReference>
<keyword evidence="6 15" id="KW-0479">Metal-binding</keyword>
<feature type="binding site" evidence="15">
    <location>
        <position position="451"/>
    </location>
    <ligand>
        <name>Zn(2+)</name>
        <dbReference type="ChEBI" id="CHEBI:29105"/>
    </ligand>
</feature>
<dbReference type="NCBIfam" id="NF005932">
    <property type="entry name" value="PRK07956.1"/>
    <property type="match status" value="1"/>
</dbReference>
<feature type="binding site" evidence="15">
    <location>
        <position position="427"/>
    </location>
    <ligand>
        <name>Zn(2+)</name>
        <dbReference type="ChEBI" id="CHEBI:29105"/>
    </ligand>
</feature>
<dbReference type="GO" id="GO:0003911">
    <property type="term" value="F:DNA ligase (NAD+) activity"/>
    <property type="evidence" value="ECO:0007669"/>
    <property type="project" value="UniProtKB-UniRule"/>
</dbReference>
<feature type="binding site" evidence="15">
    <location>
        <position position="309"/>
    </location>
    <ligand>
        <name>NAD(+)</name>
        <dbReference type="ChEBI" id="CHEBI:57540"/>
    </ligand>
</feature>
<dbReference type="Gene3D" id="3.30.470.30">
    <property type="entry name" value="DNA ligase/mRNA capping enzyme"/>
    <property type="match status" value="1"/>
</dbReference>
<evidence type="ECO:0000256" key="7">
    <source>
        <dbReference type="ARBA" id="ARBA00022763"/>
    </source>
</evidence>
<feature type="binding site" evidence="15">
    <location>
        <position position="133"/>
    </location>
    <ligand>
        <name>NAD(+)</name>
        <dbReference type="ChEBI" id="CHEBI:57540"/>
    </ligand>
</feature>
<dbReference type="Gene3D" id="3.40.50.10190">
    <property type="entry name" value="BRCT domain"/>
    <property type="match status" value="1"/>
</dbReference>
<dbReference type="FunFam" id="2.40.50.140:FF:000012">
    <property type="entry name" value="DNA ligase"/>
    <property type="match status" value="1"/>
</dbReference>
<dbReference type="Proteomes" id="UP000251186">
    <property type="component" value="Unassembled WGS sequence"/>
</dbReference>
<dbReference type="SUPFAM" id="SSF52113">
    <property type="entry name" value="BRCT domain"/>
    <property type="match status" value="1"/>
</dbReference>
<evidence type="ECO:0000256" key="8">
    <source>
        <dbReference type="ARBA" id="ARBA00022833"/>
    </source>
</evidence>
<evidence type="ECO:0000313" key="19">
    <source>
        <dbReference type="Proteomes" id="UP000251186"/>
    </source>
</evidence>
<feature type="binding site" evidence="15">
    <location>
        <position position="430"/>
    </location>
    <ligand>
        <name>Zn(2+)</name>
        <dbReference type="ChEBI" id="CHEBI:29105"/>
    </ligand>
</feature>
<dbReference type="Pfam" id="PF01653">
    <property type="entry name" value="DNA_ligase_aden"/>
    <property type="match status" value="1"/>
</dbReference>
<dbReference type="SMART" id="SM00532">
    <property type="entry name" value="LIGANc"/>
    <property type="match status" value="1"/>
</dbReference>
<organism evidence="18 19">
    <name type="scientific">Brevundimonas vesicularis</name>
    <name type="common">Pseudomonas vesicularis</name>
    <dbReference type="NCBI Taxonomy" id="41276"/>
    <lineage>
        <taxon>Bacteria</taxon>
        <taxon>Pseudomonadati</taxon>
        <taxon>Pseudomonadota</taxon>
        <taxon>Alphaproteobacteria</taxon>
        <taxon>Caulobacterales</taxon>
        <taxon>Caulobacteraceae</taxon>
        <taxon>Brevundimonas</taxon>
    </lineage>
</organism>
<comment type="caution">
    <text evidence="15">Lacks conserved residue(s) required for the propagation of feature annotation.</text>
</comment>
<dbReference type="Gene3D" id="1.10.150.20">
    <property type="entry name" value="5' to 3' exonuclease, C-terminal subdomain"/>
    <property type="match status" value="2"/>
</dbReference>
<dbReference type="Pfam" id="PF03119">
    <property type="entry name" value="DNA_ligase_ZBD"/>
    <property type="match status" value="1"/>
</dbReference>
<dbReference type="AlphaFoldDB" id="A0A2X1CVF3"/>
<feature type="binding site" evidence="15">
    <location>
        <begin position="99"/>
        <end position="100"/>
    </location>
    <ligand>
        <name>NAD(+)</name>
        <dbReference type="ChEBI" id="CHEBI:57540"/>
    </ligand>
</feature>
<evidence type="ECO:0000256" key="14">
    <source>
        <dbReference type="ARBA" id="ARBA00060881"/>
    </source>
</evidence>
<comment type="similarity">
    <text evidence="14 15">Belongs to the NAD-dependent DNA ligase family. LigA subfamily.</text>
</comment>
<dbReference type="InterPro" id="IPR041663">
    <property type="entry name" value="DisA/LigA_HHH"/>
</dbReference>
<dbReference type="InterPro" id="IPR036420">
    <property type="entry name" value="BRCT_dom_sf"/>
</dbReference>
<dbReference type="InterPro" id="IPR004150">
    <property type="entry name" value="NAD_DNA_ligase_OB"/>
</dbReference>
<dbReference type="SUPFAM" id="SSF47781">
    <property type="entry name" value="RuvA domain 2-like"/>
    <property type="match status" value="1"/>
</dbReference>
<dbReference type="GO" id="GO:0006260">
    <property type="term" value="P:DNA replication"/>
    <property type="evidence" value="ECO:0007669"/>
    <property type="project" value="UniProtKB-KW"/>
</dbReference>
<sequence length="799" mass="87140">MTAAMANAIPLEVPVEDLTAETAAEALAWLAAEMARHDALYNEATPEISDAEYDALRARNLAIETAFPDLVRSDSPSNKVGAAASTQFAEVRHGVPMLSLDNAFDEGEVRDFVARITRFLKLPADEPIAFVAEPKIDGLSANLLYVDGKLTIGATRGDGRAGEDVTANLNTIADVQQTLAGDDWPDRIEIRGEVYAPNDAFAAFNAAAEAEGRRTYANPRNFAAGSLRQKDARITAKRPLNFFAYAWGEHSSDFAETQWQALQKLKAWGFPVNARSRRVEGAEGLIAVYRELERDRATLGYDIDGVVYKVDRIDWQRRLGFVARSPRWAIAHKFPAQQATTVLEGIDIQVGRTGSLTPVARLHPVTVGGVVVRNATLHNEDEIERLDVRIGDTVRLQRAGDVIPQILGVVPELRPADAVPYVFPETCPKCGSAAIRETGEAVRRCTGGLVCPAQVMERLKHFVSRKALDIEGFGESYVELFYDQGLVHNPADIFRLKDHPDSVRAAILERRKTLALKRQEKSGPAAKSIDDAERAFGSVEALFDNIAARQTNVPLSRLIFALGIRHVGEETARLLANHFGTLDALQASAIAAGRHNAIRGKMLDVDGLGDTLLDRLLDKWSSVRHSLTEANTLNLDVANILGLPKPVTSRLMLELGTELVLMLDKLEERTPRDAFNYIRAINGLGQVGIESLAGFFSEPKNQALIQDIENLIQIASPELVKESVLSGKTVVFTGTLESTTRDEAKAQALRLGMKVSGSISTKTDFLVVGASAGSKLKKAESLGVEVLTEQAWQALITQP</sequence>
<evidence type="ECO:0000256" key="13">
    <source>
        <dbReference type="ARBA" id="ARBA00034005"/>
    </source>
</evidence>
<dbReference type="InterPro" id="IPR010994">
    <property type="entry name" value="RuvA_2-like"/>
</dbReference>
<protein>
    <recommendedName>
        <fullName evidence="3 15">DNA ligase</fullName>
        <ecNumber evidence="2 15">6.5.1.2</ecNumber>
    </recommendedName>
    <alternativeName>
        <fullName evidence="15">Polydeoxyribonucleotide synthase [NAD(+)]</fullName>
    </alternativeName>
</protein>
<evidence type="ECO:0000259" key="17">
    <source>
        <dbReference type="PROSITE" id="PS50172"/>
    </source>
</evidence>
<evidence type="ECO:0000313" key="18">
    <source>
        <dbReference type="EMBL" id="SPU52405.1"/>
    </source>
</evidence>
<dbReference type="InterPro" id="IPR013840">
    <property type="entry name" value="DNAligase_N"/>
</dbReference>
<dbReference type="InterPro" id="IPR001357">
    <property type="entry name" value="BRCT_dom"/>
</dbReference>
<keyword evidence="10 15" id="KW-0520">NAD</keyword>
<dbReference type="FunFam" id="3.30.470.30:FF:000001">
    <property type="entry name" value="DNA ligase"/>
    <property type="match status" value="1"/>
</dbReference>
<evidence type="ECO:0000256" key="11">
    <source>
        <dbReference type="ARBA" id="ARBA00023204"/>
    </source>
</evidence>
<evidence type="ECO:0000256" key="12">
    <source>
        <dbReference type="ARBA" id="ARBA00023211"/>
    </source>
</evidence>
<evidence type="ECO:0000256" key="3">
    <source>
        <dbReference type="ARBA" id="ARBA00013308"/>
    </source>
</evidence>
<dbReference type="Pfam" id="PF12826">
    <property type="entry name" value="HHH_2"/>
    <property type="match status" value="1"/>
</dbReference>
<dbReference type="Pfam" id="PF03120">
    <property type="entry name" value="OB_DNA_ligase"/>
    <property type="match status" value="1"/>
</dbReference>
<gene>
    <name evidence="18" type="primary">ligA_2</name>
    <name evidence="15" type="synonym">ligA</name>
    <name evidence="18" type="ORF">NCTC11166_00734</name>
</gene>
<dbReference type="PANTHER" id="PTHR23389">
    <property type="entry name" value="CHROMOSOME TRANSMISSION FIDELITY FACTOR 18"/>
    <property type="match status" value="1"/>
</dbReference>